<organism evidence="2 3">
    <name type="scientific">Meloidogyne floridensis</name>
    <dbReference type="NCBI Taxonomy" id="298350"/>
    <lineage>
        <taxon>Eukaryota</taxon>
        <taxon>Metazoa</taxon>
        <taxon>Ecdysozoa</taxon>
        <taxon>Nematoda</taxon>
        <taxon>Chromadorea</taxon>
        <taxon>Rhabditida</taxon>
        <taxon>Tylenchina</taxon>
        <taxon>Tylenchomorpha</taxon>
        <taxon>Tylenchoidea</taxon>
        <taxon>Meloidogynidae</taxon>
        <taxon>Meloidogyninae</taxon>
        <taxon>Meloidogyne</taxon>
    </lineage>
</organism>
<feature type="region of interest" description="Disordered" evidence="1">
    <location>
        <begin position="59"/>
        <end position="98"/>
    </location>
</feature>
<feature type="compositionally biased region" description="Polar residues" evidence="1">
    <location>
        <begin position="22"/>
        <end position="40"/>
    </location>
</feature>
<dbReference type="AlphaFoldDB" id="A0A915NMK0"/>
<dbReference type="Proteomes" id="UP000887560">
    <property type="component" value="Unplaced"/>
</dbReference>
<feature type="region of interest" description="Disordered" evidence="1">
    <location>
        <begin position="22"/>
        <end position="46"/>
    </location>
</feature>
<proteinExistence type="predicted"/>
<evidence type="ECO:0000256" key="1">
    <source>
        <dbReference type="SAM" id="MobiDB-lite"/>
    </source>
</evidence>
<evidence type="ECO:0000313" key="2">
    <source>
        <dbReference type="Proteomes" id="UP000887560"/>
    </source>
</evidence>
<sequence>MSGKIETRELSKSPYPHQLVISNNDIASESPSRVASSPGTLSAAELTGNGHFKNELIIDQRPSSRVQSPQQKQRSNSKSGFNGGAKRSGSTCSTSSTISSVTGLPLLPHRFFTSSTLPALPTPLDSQFHCLQATGQILSGHWHHFTAQATVGTDKDASVLLFDKKCNVKGPSRLGRANRLGLSDLLRYDLSQLQQLVHPRILRLLHPLVENKFEIFKTILKYIGPHYLIHPWEVVEKKWEYFSNKGRS</sequence>
<protein>
    <submittedName>
        <fullName evidence="3">Uncharacterized protein</fullName>
    </submittedName>
</protein>
<reference evidence="3" key="1">
    <citation type="submission" date="2022-11" db="UniProtKB">
        <authorList>
            <consortium name="WormBaseParasite"/>
        </authorList>
    </citation>
    <scope>IDENTIFICATION</scope>
</reference>
<accession>A0A915NMK0</accession>
<evidence type="ECO:0000313" key="3">
    <source>
        <dbReference type="WBParaSite" id="scf7180000418724.g2821"/>
    </source>
</evidence>
<dbReference type="WBParaSite" id="scf7180000418724.g2821">
    <property type="protein sequence ID" value="scf7180000418724.g2821"/>
    <property type="gene ID" value="scf7180000418724.g2821"/>
</dbReference>
<keyword evidence="2" id="KW-1185">Reference proteome</keyword>
<name>A0A915NMK0_9BILA</name>
<feature type="compositionally biased region" description="Low complexity" evidence="1">
    <location>
        <begin position="60"/>
        <end position="74"/>
    </location>
</feature>
<feature type="compositionally biased region" description="Low complexity" evidence="1">
    <location>
        <begin position="88"/>
        <end position="98"/>
    </location>
</feature>